<evidence type="ECO:0000256" key="7">
    <source>
        <dbReference type="ARBA" id="ARBA00022692"/>
    </source>
</evidence>
<name>A0AAP0GUX2_9ASTR</name>
<dbReference type="Pfam" id="PF07714">
    <property type="entry name" value="PK_Tyr_Ser-Thr"/>
    <property type="match status" value="1"/>
</dbReference>
<dbReference type="PROSITE" id="PS00107">
    <property type="entry name" value="PROTEIN_KINASE_ATP"/>
    <property type="match status" value="1"/>
</dbReference>
<evidence type="ECO:0000313" key="20">
    <source>
        <dbReference type="Proteomes" id="UP001408789"/>
    </source>
</evidence>
<dbReference type="Proteomes" id="UP001408789">
    <property type="component" value="Unassembled WGS sequence"/>
</dbReference>
<comment type="catalytic activity">
    <reaction evidence="13">
        <text>L-threonyl-[protein] + ATP = O-phospho-L-threonyl-[protein] + ADP + H(+)</text>
        <dbReference type="Rhea" id="RHEA:46608"/>
        <dbReference type="Rhea" id="RHEA-COMP:11060"/>
        <dbReference type="Rhea" id="RHEA-COMP:11605"/>
        <dbReference type="ChEBI" id="CHEBI:15378"/>
        <dbReference type="ChEBI" id="CHEBI:30013"/>
        <dbReference type="ChEBI" id="CHEBI:30616"/>
        <dbReference type="ChEBI" id="CHEBI:61977"/>
        <dbReference type="ChEBI" id="CHEBI:456216"/>
        <dbReference type="EC" id="2.7.11.1"/>
    </reaction>
</comment>
<feature type="transmembrane region" description="Helical" evidence="17">
    <location>
        <begin position="389"/>
        <end position="408"/>
    </location>
</feature>
<feature type="transmembrane region" description="Helical" evidence="17">
    <location>
        <begin position="364"/>
        <end position="383"/>
    </location>
</feature>
<feature type="transmembrane region" description="Helical" evidence="17">
    <location>
        <begin position="39"/>
        <end position="59"/>
    </location>
</feature>
<evidence type="ECO:0000256" key="12">
    <source>
        <dbReference type="ARBA" id="ARBA00023136"/>
    </source>
</evidence>
<dbReference type="EMBL" id="JBCNJP010000017">
    <property type="protein sequence ID" value="KAK9064288.1"/>
    <property type="molecule type" value="Genomic_DNA"/>
</dbReference>
<keyword evidence="8 15" id="KW-0547">Nucleotide-binding</keyword>
<dbReference type="InterPro" id="IPR017441">
    <property type="entry name" value="Protein_kinase_ATP_BS"/>
</dbReference>
<feature type="transmembrane region" description="Helical" evidence="17">
    <location>
        <begin position="212"/>
        <end position="231"/>
    </location>
</feature>
<dbReference type="InterPro" id="IPR000719">
    <property type="entry name" value="Prot_kinase_dom"/>
</dbReference>
<evidence type="ECO:0000256" key="15">
    <source>
        <dbReference type="PROSITE-ProRule" id="PRU10141"/>
    </source>
</evidence>
<dbReference type="SMART" id="SM00220">
    <property type="entry name" value="S_TKc"/>
    <property type="match status" value="1"/>
</dbReference>
<dbReference type="NCBIfam" id="NF037981">
    <property type="entry name" value="NCS2_1"/>
    <property type="match status" value="1"/>
</dbReference>
<dbReference type="InterPro" id="IPR006043">
    <property type="entry name" value="NCS2"/>
</dbReference>
<keyword evidence="9" id="KW-0418">Kinase</keyword>
<sequence>MAEAPKAEDITHLPTDQLQGLEYCIDSNPSWGEAIALGFQHYILSLGTAVMIPTFLVPLMGGTSGDKVRVVQTLLFVQGINTFLQTLFGTRLPAVVGGSWAFMVPIISIIHDPSLAAIGDDHMRFLATMRAIQGALIVASSVQIILGYSQLWAICSRFFSPVGMVPVIALAGFGLFDRGFPVVGRCVEFGIPMLILFIMFSQYLKQFQAKQLPILERFALLLTIAVIWAYAHLLTASGAYKHHPEQTQIHCRTDKADLISAAPWIKIPYPLQWGAPTFEAGQAFGMMAAVFVSLVESTGAYKAAARLASATPPPAHVLSRGIGWQGIGILLSGLFGTATGSTVSIENVGLLGSTRVGSRRVIQISAGFMIFFSILGKFGALFASIPFPIFAAAYCVLFGLVASVGLSFLQFTNMNSMRNLFIVGVSFFLGLSIPEYFREYTAGALHGPSHTKAEWFNDFLNTIFFSSPTVALMVSLFLDNTLELKDSAKDRGMPWWAKFRSFKGDSRNEEFYTLPFNLNRKKSLHFLCSPDAVSRPERMHNDNQLGDAGAQRVSQILWSTGKLDEPIPSGFYSILSERRLKEKFDMIPSLEELHVLESEGYKLNVIVVDMHKDKKVSMLQQLALTLAKGLTSNPAAVIKKIGGLVCDFYKLPNVELSYAKGAWEEVYNVHNQGIQMLGHIKHGFCHPRAILFKVLADTVGLDCRLMVGLPKEGEPERTDSHMHVSVIVELNSNELLVDIVRYPGHLVPFSTKAVYMSHVYVIGQGDSGENDSCDSPIEPNSPVHGAAEHSDEGLLPGEPNKTALTEQSTPSSSPEHYLFRGHGRSILGGQRDTTRESGSEMPVSRSAGASPVGSRRRRRRSSATVIPEIGDDIVRVVRAMNDTLKRSHPPRELVDEHCSSPDHQENACASHSHRRQNSCPKAISLPTSPQKYRAHLPGSERSETDKLEGNFDMNTTWNKLLESTLIENEPWFPYHEWNIDYSELTVGSRVGIGFFGEVFRGTWNGIEVAIKVLLEQEVTAENIEDFCNEISILSRLRHPNVILFLGACTTPPHFSLITEYMDMGSLYYLVHVSGLKKRISWRRRLKMLCDICRGLMSMHRMKIVHRDLKSANCLVNRHWIVKICDFGLSRVLTTGHMRDCSSAGTPEWMAPELIRNEAFTEKCDIFSLGVIIWELCTLRRPWEGIPSAQVVRAVGHDGTRLEIPDGPLGNLIADCWAEPDQRPNCEEILSRLLSCEMLI</sequence>
<dbReference type="Gene3D" id="1.10.510.10">
    <property type="entry name" value="Transferase(Phosphotransferase) domain 1"/>
    <property type="match status" value="1"/>
</dbReference>
<gene>
    <name evidence="19" type="ORF">SSX86_015668</name>
</gene>
<dbReference type="GO" id="GO:0004674">
    <property type="term" value="F:protein serine/threonine kinase activity"/>
    <property type="evidence" value="ECO:0007669"/>
    <property type="project" value="UniProtKB-KW"/>
</dbReference>
<keyword evidence="7 17" id="KW-0812">Transmembrane</keyword>
<feature type="compositionally biased region" description="Low complexity" evidence="16">
    <location>
        <begin position="843"/>
        <end position="853"/>
    </location>
</feature>
<dbReference type="PANTHER" id="PTHR11119">
    <property type="entry name" value="XANTHINE-URACIL / VITAMIN C PERMEASE FAMILY MEMBER"/>
    <property type="match status" value="1"/>
</dbReference>
<dbReference type="InterPro" id="IPR008271">
    <property type="entry name" value="Ser/Thr_kinase_AS"/>
</dbReference>
<feature type="transmembrane region" description="Helical" evidence="17">
    <location>
        <begin position="92"/>
        <end position="111"/>
    </location>
</feature>
<dbReference type="PROSITE" id="PS50011">
    <property type="entry name" value="PROTEIN_KINASE_DOM"/>
    <property type="match status" value="1"/>
</dbReference>
<dbReference type="FunFam" id="3.30.200.20:FF:000060">
    <property type="entry name" value="Serine/threonine-protein kinase isoform 1"/>
    <property type="match status" value="1"/>
</dbReference>
<dbReference type="GO" id="GO:0022857">
    <property type="term" value="F:transmembrane transporter activity"/>
    <property type="evidence" value="ECO:0007669"/>
    <property type="project" value="InterPro"/>
</dbReference>
<dbReference type="GO" id="GO:0005524">
    <property type="term" value="F:ATP binding"/>
    <property type="evidence" value="ECO:0007669"/>
    <property type="project" value="UniProtKB-UniRule"/>
</dbReference>
<keyword evidence="10 15" id="KW-0067">ATP-binding</keyword>
<feature type="binding site" evidence="15">
    <location>
        <position position="1011"/>
    </location>
    <ligand>
        <name>ATP</name>
        <dbReference type="ChEBI" id="CHEBI:30616"/>
    </ligand>
</feature>
<dbReference type="InterPro" id="IPR001245">
    <property type="entry name" value="Ser-Thr/Tyr_kinase_cat_dom"/>
</dbReference>
<dbReference type="SUPFAM" id="SSF56112">
    <property type="entry name" value="Protein kinase-like (PK-like)"/>
    <property type="match status" value="1"/>
</dbReference>
<accession>A0AAP0GUX2</accession>
<evidence type="ECO:0000259" key="18">
    <source>
        <dbReference type="PROSITE" id="PS50011"/>
    </source>
</evidence>
<feature type="transmembrane region" description="Helical" evidence="17">
    <location>
        <begin position="322"/>
        <end position="343"/>
    </location>
</feature>
<feature type="transmembrane region" description="Helical" evidence="17">
    <location>
        <begin position="131"/>
        <end position="151"/>
    </location>
</feature>
<dbReference type="PROSITE" id="PS00108">
    <property type="entry name" value="PROTEIN_KINASE_ST"/>
    <property type="match status" value="1"/>
</dbReference>
<evidence type="ECO:0000256" key="9">
    <source>
        <dbReference type="ARBA" id="ARBA00022777"/>
    </source>
</evidence>
<evidence type="ECO:0000256" key="4">
    <source>
        <dbReference type="ARBA" id="ARBA00012513"/>
    </source>
</evidence>
<comment type="similarity">
    <text evidence="3">Belongs to the protein kinase superfamily. TKL Ser/Thr protein kinase family. RAF subfamily.</text>
</comment>
<proteinExistence type="inferred from homology"/>
<evidence type="ECO:0000256" key="6">
    <source>
        <dbReference type="ARBA" id="ARBA00022679"/>
    </source>
</evidence>
<feature type="transmembrane region" description="Helical" evidence="17">
    <location>
        <begin position="158"/>
        <end position="176"/>
    </location>
</feature>
<comment type="caution">
    <text evidence="19">The sequence shown here is derived from an EMBL/GenBank/DDBJ whole genome shotgun (WGS) entry which is preliminary data.</text>
</comment>
<feature type="transmembrane region" description="Helical" evidence="17">
    <location>
        <begin position="182"/>
        <end position="200"/>
    </location>
</feature>
<keyword evidence="20" id="KW-1185">Reference proteome</keyword>
<dbReference type="Pfam" id="PF14381">
    <property type="entry name" value="EDR1_CTR1_ARMC3_pept"/>
    <property type="match status" value="1"/>
</dbReference>
<reference evidence="19 20" key="1">
    <citation type="submission" date="2024-04" db="EMBL/GenBank/DDBJ databases">
        <title>The reference genome of an endangered Asteraceae, Deinandra increscens subsp. villosa, native to the Central Coast of California.</title>
        <authorList>
            <person name="Guilliams M."/>
            <person name="Hasenstab-Lehman K."/>
            <person name="Meyer R."/>
            <person name="Mcevoy S."/>
        </authorList>
    </citation>
    <scope>NUCLEOTIDE SEQUENCE [LARGE SCALE GENOMIC DNA]</scope>
    <source>
        <tissue evidence="19">Leaf</tissue>
    </source>
</reference>
<keyword evidence="11 17" id="KW-1133">Transmembrane helix</keyword>
<feature type="region of interest" description="Disordered" evidence="16">
    <location>
        <begin position="767"/>
        <end position="864"/>
    </location>
</feature>
<dbReference type="EC" id="2.7.11.1" evidence="4"/>
<evidence type="ECO:0000256" key="3">
    <source>
        <dbReference type="ARBA" id="ARBA00010507"/>
    </source>
</evidence>
<feature type="transmembrane region" description="Helical" evidence="17">
    <location>
        <begin position="420"/>
        <end position="437"/>
    </location>
</feature>
<protein>
    <recommendedName>
        <fullName evidence="4">non-specific serine/threonine protein kinase</fullName>
        <ecNumber evidence="4">2.7.11.1</ecNumber>
    </recommendedName>
</protein>
<keyword evidence="6" id="KW-0808">Transferase</keyword>
<evidence type="ECO:0000256" key="10">
    <source>
        <dbReference type="ARBA" id="ARBA00022840"/>
    </source>
</evidence>
<dbReference type="AlphaFoldDB" id="A0AAP0GUX2"/>
<feature type="compositionally biased region" description="Polar residues" evidence="16">
    <location>
        <begin position="802"/>
        <end position="814"/>
    </location>
</feature>
<evidence type="ECO:0000256" key="16">
    <source>
        <dbReference type="SAM" id="MobiDB-lite"/>
    </source>
</evidence>
<comment type="similarity">
    <text evidence="2">Belongs to the nucleobase:cation symporter-2 (NCS2) (TC 2.A.40) family.</text>
</comment>
<dbReference type="GO" id="GO:0016020">
    <property type="term" value="C:membrane"/>
    <property type="evidence" value="ECO:0007669"/>
    <property type="project" value="UniProtKB-SubCell"/>
</dbReference>
<keyword evidence="5" id="KW-0723">Serine/threonine-protein kinase</keyword>
<feature type="region of interest" description="Disordered" evidence="16">
    <location>
        <begin position="885"/>
        <end position="949"/>
    </location>
</feature>
<dbReference type="Pfam" id="PF00860">
    <property type="entry name" value="Xan_ur_permease"/>
    <property type="match status" value="1"/>
</dbReference>
<evidence type="ECO:0000256" key="11">
    <source>
        <dbReference type="ARBA" id="ARBA00022989"/>
    </source>
</evidence>
<evidence type="ECO:0000256" key="17">
    <source>
        <dbReference type="SAM" id="Phobius"/>
    </source>
</evidence>
<dbReference type="Gene3D" id="3.30.200.20">
    <property type="entry name" value="Phosphorylase Kinase, domain 1"/>
    <property type="match status" value="1"/>
</dbReference>
<comment type="subcellular location">
    <subcellularLocation>
        <location evidence="1">Membrane</location>
        <topology evidence="1">Multi-pass membrane protein</topology>
    </subcellularLocation>
</comment>
<feature type="compositionally biased region" description="Basic and acidic residues" evidence="16">
    <location>
        <begin position="938"/>
        <end position="949"/>
    </location>
</feature>
<comment type="catalytic activity">
    <reaction evidence="14">
        <text>L-seryl-[protein] + ATP = O-phospho-L-seryl-[protein] + ADP + H(+)</text>
        <dbReference type="Rhea" id="RHEA:17989"/>
        <dbReference type="Rhea" id="RHEA-COMP:9863"/>
        <dbReference type="Rhea" id="RHEA-COMP:11604"/>
        <dbReference type="ChEBI" id="CHEBI:15378"/>
        <dbReference type="ChEBI" id="CHEBI:29999"/>
        <dbReference type="ChEBI" id="CHEBI:30616"/>
        <dbReference type="ChEBI" id="CHEBI:83421"/>
        <dbReference type="ChEBI" id="CHEBI:456216"/>
        <dbReference type="EC" id="2.7.11.1"/>
    </reaction>
</comment>
<keyword evidence="12 17" id="KW-0472">Membrane</keyword>
<feature type="compositionally biased region" description="Basic and acidic residues" evidence="16">
    <location>
        <begin position="885"/>
        <end position="905"/>
    </location>
</feature>
<organism evidence="19 20">
    <name type="scientific">Deinandra increscens subsp. villosa</name>
    <dbReference type="NCBI Taxonomy" id="3103831"/>
    <lineage>
        <taxon>Eukaryota</taxon>
        <taxon>Viridiplantae</taxon>
        <taxon>Streptophyta</taxon>
        <taxon>Embryophyta</taxon>
        <taxon>Tracheophyta</taxon>
        <taxon>Spermatophyta</taxon>
        <taxon>Magnoliopsida</taxon>
        <taxon>eudicotyledons</taxon>
        <taxon>Gunneridae</taxon>
        <taxon>Pentapetalae</taxon>
        <taxon>asterids</taxon>
        <taxon>campanulids</taxon>
        <taxon>Asterales</taxon>
        <taxon>Asteraceae</taxon>
        <taxon>Asteroideae</taxon>
        <taxon>Heliantheae alliance</taxon>
        <taxon>Madieae</taxon>
        <taxon>Madiinae</taxon>
        <taxon>Deinandra</taxon>
    </lineage>
</organism>
<evidence type="ECO:0000256" key="14">
    <source>
        <dbReference type="ARBA" id="ARBA00048679"/>
    </source>
</evidence>
<evidence type="ECO:0000256" key="13">
    <source>
        <dbReference type="ARBA" id="ARBA00047899"/>
    </source>
</evidence>
<dbReference type="InterPro" id="IPR011009">
    <property type="entry name" value="Kinase-like_dom_sf"/>
</dbReference>
<dbReference type="CDD" id="cd13999">
    <property type="entry name" value="STKc_MAP3K-like"/>
    <property type="match status" value="1"/>
</dbReference>
<evidence type="ECO:0000256" key="1">
    <source>
        <dbReference type="ARBA" id="ARBA00004141"/>
    </source>
</evidence>
<evidence type="ECO:0000313" key="19">
    <source>
        <dbReference type="EMBL" id="KAK9064288.1"/>
    </source>
</evidence>
<dbReference type="InterPro" id="IPR055164">
    <property type="entry name" value="EDR1/CTR1/ARMC3-like_pept-like"/>
</dbReference>
<evidence type="ECO:0000256" key="2">
    <source>
        <dbReference type="ARBA" id="ARBA00008821"/>
    </source>
</evidence>
<feature type="domain" description="Protein kinase" evidence="18">
    <location>
        <begin position="984"/>
        <end position="1239"/>
    </location>
</feature>
<evidence type="ECO:0000256" key="5">
    <source>
        <dbReference type="ARBA" id="ARBA00022527"/>
    </source>
</evidence>
<evidence type="ECO:0000256" key="8">
    <source>
        <dbReference type="ARBA" id="ARBA00022741"/>
    </source>
</evidence>